<name>A0A4R3XUI8_9PAST</name>
<dbReference type="CDD" id="cd00158">
    <property type="entry name" value="RHOD"/>
    <property type="match status" value="1"/>
</dbReference>
<dbReference type="InterPro" id="IPR050229">
    <property type="entry name" value="GlpE_sulfurtransferase"/>
</dbReference>
<evidence type="ECO:0000313" key="5">
    <source>
        <dbReference type="Proteomes" id="UP000294619"/>
    </source>
</evidence>
<dbReference type="PROSITE" id="PS50206">
    <property type="entry name" value="RHODANESE_3"/>
    <property type="match status" value="1"/>
</dbReference>
<dbReference type="SMART" id="SM00450">
    <property type="entry name" value="RHOD"/>
    <property type="match status" value="1"/>
</dbReference>
<accession>A0A4R3XUI8</accession>
<sequence length="146" mass="15791">MEDFIPKAVEFAGNHTIMVVAWVVVFIGVIVTFAKSATSAVKVINNMQLTQLINKEHGVVVDVRSNDEFKRGHIIGSVQALPSEIKNRTASILEKHKAVPVIVVDASGLGSEALANQLHKQGFAQVYSLKEGIGGWRGANLPLVKH</sequence>
<reference evidence="3 5" key="1">
    <citation type="submission" date="2019-03" db="EMBL/GenBank/DDBJ databases">
        <title>Genomic Encyclopedia of Type Strains, Phase IV (KMG-IV): sequencing the most valuable type-strain genomes for metagenomic binning, comparative biology and taxonomic classification.</title>
        <authorList>
            <person name="Goeker M."/>
        </authorList>
    </citation>
    <scope>NUCLEOTIDE SEQUENCE [LARGE SCALE GENOMIC DNA]</scope>
    <source>
        <strain evidence="3 5">DSM 28140</strain>
    </source>
</reference>
<feature type="transmembrane region" description="Helical" evidence="1">
    <location>
        <begin position="12"/>
        <end position="34"/>
    </location>
</feature>
<dbReference type="AlphaFoldDB" id="A0A4R3XUI8"/>
<gene>
    <name evidence="3" type="ORF">EDC16_11534</name>
    <name evidence="4" type="ORF">FHQ21_08455</name>
</gene>
<dbReference type="RefSeq" id="WP_132968108.1">
    <property type="nucleotide sequence ID" value="NZ_LEKL01000002.1"/>
</dbReference>
<feature type="domain" description="Rhodanese" evidence="2">
    <location>
        <begin position="54"/>
        <end position="145"/>
    </location>
</feature>
<evidence type="ECO:0000313" key="4">
    <source>
        <dbReference type="EMBL" id="TNG91185.1"/>
    </source>
</evidence>
<keyword evidence="1" id="KW-0812">Transmembrane</keyword>
<dbReference type="EMBL" id="VDGV01000073">
    <property type="protein sequence ID" value="TNG91185.1"/>
    <property type="molecule type" value="Genomic_DNA"/>
</dbReference>
<dbReference type="InterPro" id="IPR036873">
    <property type="entry name" value="Rhodanese-like_dom_sf"/>
</dbReference>
<dbReference type="Proteomes" id="UP000294619">
    <property type="component" value="Unassembled WGS sequence"/>
</dbReference>
<protein>
    <submittedName>
        <fullName evidence="4">Rhodanese-like domain-containing protein</fullName>
    </submittedName>
    <submittedName>
        <fullName evidence="3">Rhodanese-related sulfurtransferase</fullName>
    </submittedName>
</protein>
<dbReference type="GO" id="GO:0016740">
    <property type="term" value="F:transferase activity"/>
    <property type="evidence" value="ECO:0007669"/>
    <property type="project" value="UniProtKB-KW"/>
</dbReference>
<dbReference type="SUPFAM" id="SSF52821">
    <property type="entry name" value="Rhodanese/Cell cycle control phosphatase"/>
    <property type="match status" value="1"/>
</dbReference>
<dbReference type="EMBL" id="SMCP01000015">
    <property type="protein sequence ID" value="TCV83355.1"/>
    <property type="molecule type" value="Genomic_DNA"/>
</dbReference>
<organism evidence="3 5">
    <name type="scientific">Testudinibacter aquarius</name>
    <dbReference type="NCBI Taxonomy" id="1524974"/>
    <lineage>
        <taxon>Bacteria</taxon>
        <taxon>Pseudomonadati</taxon>
        <taxon>Pseudomonadota</taxon>
        <taxon>Gammaproteobacteria</taxon>
        <taxon>Pasteurellales</taxon>
        <taxon>Pasteurellaceae</taxon>
        <taxon>Testudinibacter</taxon>
    </lineage>
</organism>
<keyword evidence="6" id="KW-1185">Reference proteome</keyword>
<dbReference type="Gene3D" id="3.40.250.10">
    <property type="entry name" value="Rhodanese-like domain"/>
    <property type="match status" value="1"/>
</dbReference>
<evidence type="ECO:0000259" key="2">
    <source>
        <dbReference type="PROSITE" id="PS50206"/>
    </source>
</evidence>
<keyword evidence="3" id="KW-0808">Transferase</keyword>
<evidence type="ECO:0000256" key="1">
    <source>
        <dbReference type="SAM" id="Phobius"/>
    </source>
</evidence>
<comment type="caution">
    <text evidence="3">The sequence shown here is derived from an EMBL/GenBank/DDBJ whole genome shotgun (WGS) entry which is preliminary data.</text>
</comment>
<reference evidence="4 6" key="2">
    <citation type="submission" date="2019-05" db="EMBL/GenBank/DDBJ databases">
        <title>Pasteurellaceae isolates from reptiles.</title>
        <authorList>
            <person name="Bojesen A.M."/>
            <person name="Lund E."/>
        </authorList>
    </citation>
    <scope>NUCLEOTIDE SEQUENCE [LARGE SCALE GENOMIC DNA]</scope>
    <source>
        <strain evidence="4 6">ELNT2x</strain>
    </source>
</reference>
<dbReference type="Pfam" id="PF00581">
    <property type="entry name" value="Rhodanese"/>
    <property type="match status" value="1"/>
</dbReference>
<proteinExistence type="predicted"/>
<evidence type="ECO:0000313" key="3">
    <source>
        <dbReference type="EMBL" id="TCV83355.1"/>
    </source>
</evidence>
<dbReference type="PANTHER" id="PTHR43031">
    <property type="entry name" value="FAD-DEPENDENT OXIDOREDUCTASE"/>
    <property type="match status" value="1"/>
</dbReference>
<dbReference type="PANTHER" id="PTHR43031:SF18">
    <property type="entry name" value="RHODANESE-RELATED SULFURTRANSFERASES"/>
    <property type="match status" value="1"/>
</dbReference>
<keyword evidence="1" id="KW-0472">Membrane</keyword>
<dbReference type="Proteomes" id="UP000305526">
    <property type="component" value="Unassembled WGS sequence"/>
</dbReference>
<evidence type="ECO:0000313" key="6">
    <source>
        <dbReference type="Proteomes" id="UP000305526"/>
    </source>
</evidence>
<dbReference type="InterPro" id="IPR001763">
    <property type="entry name" value="Rhodanese-like_dom"/>
</dbReference>
<keyword evidence="1" id="KW-1133">Transmembrane helix</keyword>